<dbReference type="InterPro" id="IPR003877">
    <property type="entry name" value="SPRY_dom"/>
</dbReference>
<dbReference type="SUPFAM" id="SSF49899">
    <property type="entry name" value="Concanavalin A-like lectins/glucanases"/>
    <property type="match status" value="2"/>
</dbReference>
<protein>
    <recommendedName>
        <fullName evidence="2">SPRY domain-containing protein</fullName>
    </recommendedName>
</protein>
<gene>
    <name evidence="3" type="ORF">V1264_018122</name>
</gene>
<evidence type="ECO:0000313" key="4">
    <source>
        <dbReference type="Proteomes" id="UP001374579"/>
    </source>
</evidence>
<proteinExistence type="predicted"/>
<accession>A0AAN9BCS0</accession>
<sequence length="1000" mass="111316">MQQVEHCSDTVSVNSTCSTMSEEETDKDTAPEGPITYGRLNNTPRVVTDGFEHLNNFILFNDGREVMVKAISGLEALTSNLVQCTKLPLSPSCRYYRMTLKQIERDHFVMFGLTNKCLPGAPMWTIDRSVRYHSNDGGVFNGGLGIRTYHPYGEGDTVTCRLDYVGPDRSLINFLLNDCFVYRQWVNLPPDQLYATIGVSRTECQMTVEWPEPDRGDIAIRNDLLSNWFGWKGITRDNEAMTFTLTYPDSSTKRDAYNVQCPLAFTKNFHYFEVEVLEKASEKEGQGIGLVSGNCEAFVYPGWTSNTIGYHNDDGGLYVNGEDPEPNSKKEYCCRPGDKMGCGVIFPKEVTKHNEREPILLLVYFTKNGQLTYTRRMRQPRGGFFPCIALFHTGDSVKLDVTAERPEFDIDLTKALTTPEVSSDYRCNEVFTLTNLTQKSVTIRMTADSDTAQLIQYRAEPLRNLGDSFKIEVTEFGEDTELQMGISVDGTRPEGEFLGAESTTCGYMLKLGTIVSKDGMRASTKWDPSKKQTIACYLDYIDDGGAVLCFTINERLIGRGVVSRATGCNTAMYASIVMSAGPAQVKADWTGILNSTKIDRTWKSAEEWLRPACVEAKGDVLELKPANGYAFAASAQSSLPLVTGSAIFSIRLLSGEDLPGIGLSKATNDINNVLGSENGEVCFVPSGRHLLANNSKRKVSTTPEIRVGDTLQCGVVFSRPADRVPQKVVVFFAINSVILHHCRLHADFGGLYPTVAFSSSGGSVEVLPGKTVLPVPDHISNAWMREKSSDSIELNGVSPFCMDDDRRMSKLPDVEAFLPTQMMNTKIKVYASHAFSKRETVESVMKQLQRTHPCVTVESSTSRACMQDKNDALSAADLVVLFVGDAYYSSHEMQTEYISIIREQELPAVLCALDNKAWPPHTYFAELEEELGKLPWVELTLTDHGKPSIGPLERYIEKKLQERLQENGTEDDYETYQASVQVAQRYHRPKGSSSRTCNIL</sequence>
<feature type="domain" description="SPRY" evidence="2">
    <location>
        <begin position="267"/>
        <end position="405"/>
    </location>
</feature>
<dbReference type="SMART" id="SM00449">
    <property type="entry name" value="SPRY"/>
    <property type="match status" value="2"/>
</dbReference>
<feature type="region of interest" description="Disordered" evidence="1">
    <location>
        <begin position="15"/>
        <end position="37"/>
    </location>
</feature>
<reference evidence="3 4" key="1">
    <citation type="submission" date="2024-02" db="EMBL/GenBank/DDBJ databases">
        <title>Chromosome-scale genome assembly of the rough periwinkle Littorina saxatilis.</title>
        <authorList>
            <person name="De Jode A."/>
            <person name="Faria R."/>
            <person name="Formenti G."/>
            <person name="Sims Y."/>
            <person name="Smith T.P."/>
            <person name="Tracey A."/>
            <person name="Wood J.M.D."/>
            <person name="Zagrodzka Z.B."/>
            <person name="Johannesson K."/>
            <person name="Butlin R.K."/>
            <person name="Leder E.H."/>
        </authorList>
    </citation>
    <scope>NUCLEOTIDE SEQUENCE [LARGE SCALE GENOMIC DNA]</scope>
    <source>
        <strain evidence="3">Snail1</strain>
        <tissue evidence="3">Muscle</tissue>
    </source>
</reference>
<evidence type="ECO:0000313" key="3">
    <source>
        <dbReference type="EMBL" id="KAK7103162.1"/>
    </source>
</evidence>
<evidence type="ECO:0000256" key="1">
    <source>
        <dbReference type="SAM" id="MobiDB-lite"/>
    </source>
</evidence>
<dbReference type="InterPro" id="IPR013320">
    <property type="entry name" value="ConA-like_dom_sf"/>
</dbReference>
<dbReference type="AlphaFoldDB" id="A0AAN9BCS0"/>
<feature type="domain" description="SPRY" evidence="2">
    <location>
        <begin position="643"/>
        <end position="772"/>
    </location>
</feature>
<dbReference type="CDD" id="cd12885">
    <property type="entry name" value="SPRY_RanBP_like"/>
    <property type="match status" value="1"/>
</dbReference>
<dbReference type="EMBL" id="JBAMIC010000008">
    <property type="protein sequence ID" value="KAK7103162.1"/>
    <property type="molecule type" value="Genomic_DNA"/>
</dbReference>
<dbReference type="InterPro" id="IPR044736">
    <property type="entry name" value="Gid1/RanBPM/SPLA_SPRY"/>
</dbReference>
<dbReference type="Proteomes" id="UP001374579">
    <property type="component" value="Unassembled WGS sequence"/>
</dbReference>
<organism evidence="3 4">
    <name type="scientific">Littorina saxatilis</name>
    <dbReference type="NCBI Taxonomy" id="31220"/>
    <lineage>
        <taxon>Eukaryota</taxon>
        <taxon>Metazoa</taxon>
        <taxon>Spiralia</taxon>
        <taxon>Lophotrochozoa</taxon>
        <taxon>Mollusca</taxon>
        <taxon>Gastropoda</taxon>
        <taxon>Caenogastropoda</taxon>
        <taxon>Littorinimorpha</taxon>
        <taxon>Littorinoidea</taxon>
        <taxon>Littorinidae</taxon>
        <taxon>Littorina</taxon>
    </lineage>
</organism>
<dbReference type="PANTHER" id="PTHR12864">
    <property type="entry name" value="RAN BINDING PROTEIN 9-RELATED"/>
    <property type="match status" value="1"/>
</dbReference>
<name>A0AAN9BCS0_9CAEN</name>
<dbReference type="Pfam" id="PF00622">
    <property type="entry name" value="SPRY"/>
    <property type="match status" value="1"/>
</dbReference>
<evidence type="ECO:0000259" key="2">
    <source>
        <dbReference type="SMART" id="SM00449"/>
    </source>
</evidence>
<keyword evidence="4" id="KW-1185">Reference proteome</keyword>
<dbReference type="Gene3D" id="2.60.120.920">
    <property type="match status" value="4"/>
</dbReference>
<dbReference type="InterPro" id="IPR050618">
    <property type="entry name" value="Ubq-SigPath_Reg"/>
</dbReference>
<comment type="caution">
    <text evidence="3">The sequence shown here is derived from an EMBL/GenBank/DDBJ whole genome shotgun (WGS) entry which is preliminary data.</text>
</comment>
<dbReference type="InterPro" id="IPR043136">
    <property type="entry name" value="B30.2/SPRY_sf"/>
</dbReference>